<dbReference type="Proteomes" id="UP000265520">
    <property type="component" value="Unassembled WGS sequence"/>
</dbReference>
<feature type="compositionally biased region" description="Basic and acidic residues" evidence="1">
    <location>
        <begin position="1"/>
        <end position="27"/>
    </location>
</feature>
<reference evidence="2 3" key="1">
    <citation type="journal article" date="2018" name="Front. Plant Sci.">
        <title>Red Clover (Trifolium pratense) and Zigzag Clover (T. medium) - A Picture of Genomic Similarities and Differences.</title>
        <authorList>
            <person name="Dluhosova J."/>
            <person name="Istvanek J."/>
            <person name="Nedelnik J."/>
            <person name="Repkova J."/>
        </authorList>
    </citation>
    <scope>NUCLEOTIDE SEQUENCE [LARGE SCALE GENOMIC DNA]</scope>
    <source>
        <strain evidence="3">cv. 10/8</strain>
        <tissue evidence="2">Leaf</tissue>
    </source>
</reference>
<protein>
    <submittedName>
        <fullName evidence="2">Uncharacterized protein</fullName>
    </submittedName>
</protein>
<dbReference type="EMBL" id="LXQA010563283">
    <property type="protein sequence ID" value="MCI59422.1"/>
    <property type="molecule type" value="Genomic_DNA"/>
</dbReference>
<feature type="non-terminal residue" evidence="2">
    <location>
        <position position="89"/>
    </location>
</feature>
<feature type="non-terminal residue" evidence="2">
    <location>
        <position position="1"/>
    </location>
</feature>
<evidence type="ECO:0000313" key="2">
    <source>
        <dbReference type="EMBL" id="MCI59422.1"/>
    </source>
</evidence>
<sequence length="89" mass="9966">KKDQEEKVIAEAEKQSEQPSDLGDKYADKKKKRKKQKRAHSASDHSKADTSMPTNEEEDLPKNLGTSAKLDASKEPTDRISVDSKDPNQ</sequence>
<dbReference type="AlphaFoldDB" id="A0A392TEP8"/>
<comment type="caution">
    <text evidence="2">The sequence shown here is derived from an EMBL/GenBank/DDBJ whole genome shotgun (WGS) entry which is preliminary data.</text>
</comment>
<name>A0A392TEP8_9FABA</name>
<accession>A0A392TEP8</accession>
<proteinExistence type="predicted"/>
<feature type="region of interest" description="Disordered" evidence="1">
    <location>
        <begin position="1"/>
        <end position="89"/>
    </location>
</feature>
<evidence type="ECO:0000256" key="1">
    <source>
        <dbReference type="SAM" id="MobiDB-lite"/>
    </source>
</evidence>
<feature type="compositionally biased region" description="Basic residues" evidence="1">
    <location>
        <begin position="28"/>
        <end position="40"/>
    </location>
</feature>
<feature type="compositionally biased region" description="Basic and acidic residues" evidence="1">
    <location>
        <begin position="71"/>
        <end position="89"/>
    </location>
</feature>
<keyword evidence="3" id="KW-1185">Reference proteome</keyword>
<evidence type="ECO:0000313" key="3">
    <source>
        <dbReference type="Proteomes" id="UP000265520"/>
    </source>
</evidence>
<organism evidence="2 3">
    <name type="scientific">Trifolium medium</name>
    <dbReference type="NCBI Taxonomy" id="97028"/>
    <lineage>
        <taxon>Eukaryota</taxon>
        <taxon>Viridiplantae</taxon>
        <taxon>Streptophyta</taxon>
        <taxon>Embryophyta</taxon>
        <taxon>Tracheophyta</taxon>
        <taxon>Spermatophyta</taxon>
        <taxon>Magnoliopsida</taxon>
        <taxon>eudicotyledons</taxon>
        <taxon>Gunneridae</taxon>
        <taxon>Pentapetalae</taxon>
        <taxon>rosids</taxon>
        <taxon>fabids</taxon>
        <taxon>Fabales</taxon>
        <taxon>Fabaceae</taxon>
        <taxon>Papilionoideae</taxon>
        <taxon>50 kb inversion clade</taxon>
        <taxon>NPAAA clade</taxon>
        <taxon>Hologalegina</taxon>
        <taxon>IRL clade</taxon>
        <taxon>Trifolieae</taxon>
        <taxon>Trifolium</taxon>
    </lineage>
</organism>